<dbReference type="Gene3D" id="2.60.20.10">
    <property type="entry name" value="Crystallins"/>
    <property type="match status" value="1"/>
</dbReference>
<proteinExistence type="predicted"/>
<name>A0A2G5H9D4_CERBT</name>
<dbReference type="SUPFAM" id="SSF56973">
    <property type="entry name" value="Aerolisin/ETX pore-forming domain"/>
    <property type="match status" value="1"/>
</dbReference>
<dbReference type="EMBL" id="LKMD01000108">
    <property type="protein sequence ID" value="PIA89145.1"/>
    <property type="molecule type" value="Genomic_DNA"/>
</dbReference>
<gene>
    <name evidence="1" type="ORF">CB0940_07470</name>
    <name evidence="2" type="ORF">RHO25_008063</name>
</gene>
<dbReference type="AlphaFoldDB" id="A0A2G5H9D4"/>
<evidence type="ECO:0000313" key="1">
    <source>
        <dbReference type="EMBL" id="PIA89145.1"/>
    </source>
</evidence>
<dbReference type="InterPro" id="IPR011024">
    <property type="entry name" value="G_crystallin-like"/>
</dbReference>
<accession>A0A2G5H9D4</accession>
<evidence type="ECO:0000313" key="2">
    <source>
        <dbReference type="EMBL" id="WPB03424.1"/>
    </source>
</evidence>
<evidence type="ECO:0000313" key="4">
    <source>
        <dbReference type="Proteomes" id="UP001302367"/>
    </source>
</evidence>
<organism evidence="1 3">
    <name type="scientific">Cercospora beticola</name>
    <name type="common">Sugarbeet leaf spot fungus</name>
    <dbReference type="NCBI Taxonomy" id="122368"/>
    <lineage>
        <taxon>Eukaryota</taxon>
        <taxon>Fungi</taxon>
        <taxon>Dikarya</taxon>
        <taxon>Ascomycota</taxon>
        <taxon>Pezizomycotina</taxon>
        <taxon>Dothideomycetes</taxon>
        <taxon>Dothideomycetidae</taxon>
        <taxon>Mycosphaerellales</taxon>
        <taxon>Mycosphaerellaceae</taxon>
        <taxon>Cercospora</taxon>
    </lineage>
</organism>
<protein>
    <submittedName>
        <fullName evidence="1">Uncharacterized protein</fullName>
    </submittedName>
</protein>
<dbReference type="Proteomes" id="UP000230605">
    <property type="component" value="Chromosome 5"/>
</dbReference>
<reference evidence="2 4" key="2">
    <citation type="submission" date="2023-09" db="EMBL/GenBank/DDBJ databases">
        <title>Complete-Gapless Cercospora beticola genome.</title>
        <authorList>
            <person name="Wyatt N.A."/>
            <person name="Spanner R.E."/>
            <person name="Bolton M.D."/>
        </authorList>
    </citation>
    <scope>NUCLEOTIDE SEQUENCE [LARGE SCALE GENOMIC DNA]</scope>
    <source>
        <strain evidence="2">Cb09-40</strain>
    </source>
</reference>
<keyword evidence="4" id="KW-1185">Reference proteome</keyword>
<sequence length="346" mass="38713">MGSSVDLVGTGQIQGTDLRDCEMNDKIATWFWREVDLKLGAIELFEHPNFSGPRVTLFLSEWEAGKFHNLPDWHINDIMSSVRWKGLLDRQRVMMWEHPNGVGNSYPNIKGWGNIKEVANMSDAHFNDCVSCFKWEPILPVKEIIQPIKITPTGGRTQKVGDALVYNNTTETEQSISFEVKRTLSQTLTVSTSETNVRGVTSGLRVSAGIEEIGLDLEYSLELSYEYTKEKRPEASNTDSIEVTINHPVKAPPGGITEAKLEVSLSKIPQTFYTTTATRWYDQELSGSVRDNSAQGGGKYKREEQIVVQVAGYLPSQACTFARMFLPLASSGLVPQVWMLSRRVTS</sequence>
<dbReference type="Gene3D" id="2.170.15.10">
    <property type="entry name" value="Proaerolysin, chain A, domain 3"/>
    <property type="match status" value="1"/>
</dbReference>
<dbReference type="SUPFAM" id="SSF49695">
    <property type="entry name" value="gamma-Crystallin-like"/>
    <property type="match status" value="1"/>
</dbReference>
<evidence type="ECO:0000313" key="3">
    <source>
        <dbReference type="Proteomes" id="UP000230605"/>
    </source>
</evidence>
<dbReference type="OrthoDB" id="4692089at2759"/>
<reference evidence="1 3" key="1">
    <citation type="submission" date="2015-10" db="EMBL/GenBank/DDBJ databases">
        <title>The cercosporin biosynthetic gene cluster was horizontally transferred to several fungal lineages and shown to be expanded in Cercospora beticola based on microsynteny with recipient genomes.</title>
        <authorList>
            <person name="De Jonge R."/>
            <person name="Ebert M.K."/>
            <person name="Suttle J.C."/>
            <person name="Jurick Ii W.M."/>
            <person name="Secor G.A."/>
            <person name="Thomma B.P."/>
            <person name="Van De Peer Y."/>
            <person name="Bolton M.D."/>
        </authorList>
    </citation>
    <scope>NUCLEOTIDE SEQUENCE [LARGE SCALE GENOMIC DNA]</scope>
    <source>
        <strain evidence="1 3">09-40</strain>
    </source>
</reference>
<dbReference type="EMBL" id="CP134188">
    <property type="protein sequence ID" value="WPB03424.1"/>
    <property type="molecule type" value="Genomic_DNA"/>
</dbReference>
<dbReference type="Proteomes" id="UP001302367">
    <property type="component" value="Chromosome 5"/>
</dbReference>